<dbReference type="HOGENOM" id="CLU_3334887_0_0_6"/>
<gene>
    <name evidence="2" type="ORF">XOC_1653</name>
</gene>
<evidence type="ECO:0000256" key="1">
    <source>
        <dbReference type="SAM" id="Phobius"/>
    </source>
</evidence>
<evidence type="ECO:0000313" key="3">
    <source>
        <dbReference type="Proteomes" id="UP000008851"/>
    </source>
</evidence>
<proteinExistence type="predicted"/>
<dbReference type="Proteomes" id="UP000008851">
    <property type="component" value="Chromosome"/>
</dbReference>
<feature type="transmembrane region" description="Helical" evidence="1">
    <location>
        <begin position="6"/>
        <end position="28"/>
    </location>
</feature>
<dbReference type="KEGG" id="xor:XOC_1653"/>
<sequence length="38" mass="4512">MLHLQVETALLPVAVVALIAGWLLLQAWRWRTRRRRMS</sequence>
<reference evidence="2 3" key="1">
    <citation type="journal article" date="2011" name="J. Bacteriol.">
        <title>Two new complete genome sequences offer insight into host and tissue specificity of plant pathogenic Xanthomonas spp.</title>
        <authorList>
            <person name="Bogdanove A.J."/>
            <person name="Koebnik R."/>
            <person name="Lu H."/>
            <person name="Furutani A."/>
            <person name="Angiuoli S.V."/>
            <person name="Patil P.B."/>
            <person name="Van Sluys M.A."/>
            <person name="Ryan R.P."/>
            <person name="Meyer D.F."/>
            <person name="Han S.W."/>
            <person name="Aparna G."/>
            <person name="Rajaram M."/>
            <person name="Delcher A.L."/>
            <person name="Phillippy A.M."/>
            <person name="Puiu D."/>
            <person name="Schatz M.C."/>
            <person name="Shumway M."/>
            <person name="Sommer D.D."/>
            <person name="Trapnell C."/>
            <person name="Benahmed F."/>
            <person name="Dimitrov G."/>
            <person name="Madupu R."/>
            <person name="Radune D."/>
            <person name="Sullivan S."/>
            <person name="Jha G."/>
            <person name="Ishihara H."/>
            <person name="Lee S.W."/>
            <person name="Pandey A."/>
            <person name="Sharma V."/>
            <person name="Sriariyanun M."/>
            <person name="Szurek B."/>
            <person name="Vera-Cruz C.M."/>
            <person name="Dorman K.S."/>
            <person name="Ronald P.C."/>
            <person name="Verdier V."/>
            <person name="Dow J.M."/>
            <person name="Sonti R.V."/>
            <person name="Tsuge S."/>
            <person name="Brendel V.P."/>
            <person name="Rabinowicz P.D."/>
            <person name="Leach J.E."/>
            <person name="White F.F."/>
            <person name="Salzberg S.L."/>
        </authorList>
    </citation>
    <scope>NUCLEOTIDE SEQUENCE [LARGE SCALE GENOMIC DNA]</scope>
    <source>
        <strain evidence="2 3">BLS256</strain>
    </source>
</reference>
<accession>G7TKW5</accession>
<evidence type="ECO:0000313" key="2">
    <source>
        <dbReference type="EMBL" id="AEQ95821.1"/>
    </source>
</evidence>
<keyword evidence="1" id="KW-0472">Membrane</keyword>
<protein>
    <submittedName>
        <fullName evidence="2">Uncharacterized protein</fullName>
    </submittedName>
</protein>
<organism evidence="2 3">
    <name type="scientific">Xanthomonas oryzae pv. oryzicola (strain BLS256)</name>
    <dbReference type="NCBI Taxonomy" id="383407"/>
    <lineage>
        <taxon>Bacteria</taxon>
        <taxon>Pseudomonadati</taxon>
        <taxon>Pseudomonadota</taxon>
        <taxon>Gammaproteobacteria</taxon>
        <taxon>Lysobacterales</taxon>
        <taxon>Lysobacteraceae</taxon>
        <taxon>Xanthomonas</taxon>
    </lineage>
</organism>
<keyword evidence="1" id="KW-1133">Transmembrane helix</keyword>
<name>G7TKW5_XANOB</name>
<dbReference type="EMBL" id="CP003057">
    <property type="protein sequence ID" value="AEQ95821.1"/>
    <property type="molecule type" value="Genomic_DNA"/>
</dbReference>
<keyword evidence="1" id="KW-0812">Transmembrane</keyword>
<dbReference type="AlphaFoldDB" id="G7TKW5"/>